<accession>A0A7K1LHD6</accession>
<dbReference type="AlphaFoldDB" id="A0A7K1LHD6"/>
<reference evidence="1 2" key="1">
    <citation type="submission" date="2019-12" db="EMBL/GenBank/DDBJ databases">
        <authorList>
            <person name="Li J."/>
            <person name="Shi Y."/>
            <person name="Xu G."/>
            <person name="Xiao D."/>
            <person name="Ran X."/>
        </authorList>
    </citation>
    <scope>NUCLEOTIDE SEQUENCE [LARGE SCALE GENOMIC DNA]</scope>
    <source>
        <strain evidence="1 2">JCM 15915</strain>
    </source>
</reference>
<dbReference type="OrthoDB" id="6624781at2"/>
<comment type="caution">
    <text evidence="1">The sequence shown here is derived from an EMBL/GenBank/DDBJ whole genome shotgun (WGS) entry which is preliminary data.</text>
</comment>
<evidence type="ECO:0000313" key="1">
    <source>
        <dbReference type="EMBL" id="MUN54596.1"/>
    </source>
</evidence>
<proteinExistence type="predicted"/>
<protein>
    <recommendedName>
        <fullName evidence="3">Polyketide cyclase</fullName>
    </recommendedName>
</protein>
<name>A0A7K1LHD6_9MICC</name>
<dbReference type="Gene3D" id="3.30.530.20">
    <property type="match status" value="1"/>
</dbReference>
<dbReference type="RefSeq" id="WP_129315371.1">
    <property type="nucleotide sequence ID" value="NZ_NOIQ01000006.1"/>
</dbReference>
<evidence type="ECO:0008006" key="3">
    <source>
        <dbReference type="Google" id="ProtNLM"/>
    </source>
</evidence>
<gene>
    <name evidence="1" type="ORF">GMA10_05125</name>
</gene>
<dbReference type="Proteomes" id="UP000462152">
    <property type="component" value="Unassembled WGS sequence"/>
</dbReference>
<dbReference type="SUPFAM" id="SSF55961">
    <property type="entry name" value="Bet v1-like"/>
    <property type="match status" value="1"/>
</dbReference>
<keyword evidence="2" id="KW-1185">Reference proteome</keyword>
<evidence type="ECO:0000313" key="2">
    <source>
        <dbReference type="Proteomes" id="UP000462152"/>
    </source>
</evidence>
<sequence>MNEPQAQTHTAEKSVSASGFVAASPHALYEYLRDPRNQAAVDGSGMIRAASADPGSEGEAVQGALDSEGQVFVMDMLWTDGTTKYQVENTVTRIGDDGIEWLVADYGNDPQGWRWGWLFETAEGGTSVTNYCDWSDITDPKVLEAKGFPVVDPEKIAVTVRNLQERFS</sequence>
<dbReference type="InterPro" id="IPR023393">
    <property type="entry name" value="START-like_dom_sf"/>
</dbReference>
<dbReference type="EMBL" id="WOGT01000002">
    <property type="protein sequence ID" value="MUN54596.1"/>
    <property type="molecule type" value="Genomic_DNA"/>
</dbReference>
<organism evidence="1 2">
    <name type="scientific">Rothia koreensis</name>
    <dbReference type="NCBI Taxonomy" id="592378"/>
    <lineage>
        <taxon>Bacteria</taxon>
        <taxon>Bacillati</taxon>
        <taxon>Actinomycetota</taxon>
        <taxon>Actinomycetes</taxon>
        <taxon>Micrococcales</taxon>
        <taxon>Micrococcaceae</taxon>
        <taxon>Rothia</taxon>
    </lineage>
</organism>